<dbReference type="PANTHER" id="PTHR33710">
    <property type="entry name" value="BNAC02G09200D PROTEIN"/>
    <property type="match status" value="1"/>
</dbReference>
<protein>
    <submittedName>
        <fullName evidence="2">Uncharacterized protein</fullName>
    </submittedName>
</protein>
<keyword evidence="3" id="KW-1185">Reference proteome</keyword>
<name>A0AAW0KV03_QUESU</name>
<feature type="region of interest" description="Disordered" evidence="1">
    <location>
        <begin position="96"/>
        <end position="152"/>
    </location>
</feature>
<dbReference type="Proteomes" id="UP000237347">
    <property type="component" value="Unassembled WGS sequence"/>
</dbReference>
<dbReference type="AlphaFoldDB" id="A0AAW0KV03"/>
<accession>A0AAW0KV03</accession>
<evidence type="ECO:0000313" key="2">
    <source>
        <dbReference type="EMBL" id="KAK7842670.1"/>
    </source>
</evidence>
<dbReference type="EMBL" id="PKMF04000217">
    <property type="protein sequence ID" value="KAK7842670.1"/>
    <property type="molecule type" value="Genomic_DNA"/>
</dbReference>
<gene>
    <name evidence="2" type="ORF">CFP56_013491</name>
</gene>
<proteinExistence type="predicted"/>
<feature type="compositionally biased region" description="Polar residues" evidence="1">
    <location>
        <begin position="105"/>
        <end position="129"/>
    </location>
</feature>
<evidence type="ECO:0000313" key="3">
    <source>
        <dbReference type="Proteomes" id="UP000237347"/>
    </source>
</evidence>
<sequence>MVVLRTDNPSPVVIWPDNQDENSNSPVMMESDFQQPNPVLPKAFQNDKTEVDYVYASAETLEGVAEAGKDFEMTLEALDKEIARYDHTLTTCTEPLSPMGPIISGPTNPSLHSNPTSPLANITNLSPSQTKTKPNTPPKWTRIKRQGSSNKDSVDLNAALGETMILERLDCAFATPTWLELFPATRVQHIHSNASDHNPIIIKPEGIVQCKNKPFCFESMWMKDVRCKKTIIDAWGLPSFECNMLLAPSKIKSCSEKLVEWSRSSFGSIKRQLAEASKMLVSTKEAAARGGSIDQEINELIDKESLMWFQRARAMYLQLGDSNTRFFHSRASQRFKRNRILGLKNNQNIWCTSEHQLHEIATSFYRDLFTSCSPVFKDHWLPCGGSGKVISPPRDHDPEMLVADLIDHESHCWKSDRVDTIFLPAEANMVKAIPLSLLGTSDWLYWPKNHNGMYSAKSGYKLASVWDSPNTPGVVDHTVNQDTWKKIWNLHIRNRIRHLL</sequence>
<evidence type="ECO:0000256" key="1">
    <source>
        <dbReference type="SAM" id="MobiDB-lite"/>
    </source>
</evidence>
<comment type="caution">
    <text evidence="2">The sequence shown here is derived from an EMBL/GenBank/DDBJ whole genome shotgun (WGS) entry which is preliminary data.</text>
</comment>
<dbReference type="PANTHER" id="PTHR33710:SF71">
    <property type="entry name" value="ENDONUCLEASE_EXONUCLEASE_PHOSPHATASE DOMAIN-CONTAINING PROTEIN"/>
    <property type="match status" value="1"/>
</dbReference>
<reference evidence="2 3" key="1">
    <citation type="journal article" date="2018" name="Sci. Data">
        <title>The draft genome sequence of cork oak.</title>
        <authorList>
            <person name="Ramos A.M."/>
            <person name="Usie A."/>
            <person name="Barbosa P."/>
            <person name="Barros P.M."/>
            <person name="Capote T."/>
            <person name="Chaves I."/>
            <person name="Simoes F."/>
            <person name="Abreu I."/>
            <person name="Carrasquinho I."/>
            <person name="Faro C."/>
            <person name="Guimaraes J.B."/>
            <person name="Mendonca D."/>
            <person name="Nobrega F."/>
            <person name="Rodrigues L."/>
            <person name="Saibo N.J.M."/>
            <person name="Varela M.C."/>
            <person name="Egas C."/>
            <person name="Matos J."/>
            <person name="Miguel C.M."/>
            <person name="Oliveira M.M."/>
            <person name="Ricardo C.P."/>
            <person name="Goncalves S."/>
        </authorList>
    </citation>
    <scope>NUCLEOTIDE SEQUENCE [LARGE SCALE GENOMIC DNA]</scope>
    <source>
        <strain evidence="3">cv. HL8</strain>
    </source>
</reference>
<organism evidence="2 3">
    <name type="scientific">Quercus suber</name>
    <name type="common">Cork oak</name>
    <dbReference type="NCBI Taxonomy" id="58331"/>
    <lineage>
        <taxon>Eukaryota</taxon>
        <taxon>Viridiplantae</taxon>
        <taxon>Streptophyta</taxon>
        <taxon>Embryophyta</taxon>
        <taxon>Tracheophyta</taxon>
        <taxon>Spermatophyta</taxon>
        <taxon>Magnoliopsida</taxon>
        <taxon>eudicotyledons</taxon>
        <taxon>Gunneridae</taxon>
        <taxon>Pentapetalae</taxon>
        <taxon>rosids</taxon>
        <taxon>fabids</taxon>
        <taxon>Fagales</taxon>
        <taxon>Fagaceae</taxon>
        <taxon>Quercus</taxon>
    </lineage>
</organism>